<evidence type="ECO:0000256" key="12">
    <source>
        <dbReference type="PIRSR" id="PIRSR600823-3"/>
    </source>
</evidence>
<comment type="catalytic activity">
    <reaction evidence="1">
        <text>2 a phenolic donor + H2O2 = 2 a phenolic radical donor + 2 H2O</text>
        <dbReference type="Rhea" id="RHEA:56136"/>
        <dbReference type="ChEBI" id="CHEBI:15377"/>
        <dbReference type="ChEBI" id="CHEBI:16240"/>
        <dbReference type="ChEBI" id="CHEBI:139520"/>
        <dbReference type="ChEBI" id="CHEBI:139521"/>
        <dbReference type="EC" id="1.11.1.7"/>
    </reaction>
</comment>
<keyword evidence="5" id="KW-0349">Heme</keyword>
<feature type="disulfide bond" evidence="13">
    <location>
        <begin position="6"/>
        <end position="11"/>
    </location>
</feature>
<sequence>MRFHDCFVRGCDASILINSTPGHTAEKDSMANNPSMRGFDVIDDRKAVLEAHCPRTVSCADVVAFAARDGAFLASGIEYHVRVFSDY</sequence>
<comment type="subcellular location">
    <subcellularLocation>
        <location evidence="3">Secreted</location>
    </subcellularLocation>
</comment>
<accession>A0A1E5WGE8</accession>
<evidence type="ECO:0000256" key="8">
    <source>
        <dbReference type="ARBA" id="ARBA00023002"/>
    </source>
</evidence>
<dbReference type="GO" id="GO:0006979">
    <property type="term" value="P:response to oxidative stress"/>
    <property type="evidence" value="ECO:0007669"/>
    <property type="project" value="InterPro"/>
</dbReference>
<keyword evidence="13" id="KW-1015">Disulfide bond</keyword>
<dbReference type="GO" id="GO:0046872">
    <property type="term" value="F:metal ion binding"/>
    <property type="evidence" value="ECO:0007669"/>
    <property type="project" value="UniProtKB-KW"/>
</dbReference>
<dbReference type="GO" id="GO:0020037">
    <property type="term" value="F:heme binding"/>
    <property type="evidence" value="ECO:0007669"/>
    <property type="project" value="InterPro"/>
</dbReference>
<feature type="domain" description="Plant heme peroxidase family profile" evidence="15">
    <location>
        <begin position="1"/>
        <end position="87"/>
    </location>
</feature>
<evidence type="ECO:0000256" key="1">
    <source>
        <dbReference type="ARBA" id="ARBA00000189"/>
    </source>
</evidence>
<evidence type="ECO:0000256" key="2">
    <source>
        <dbReference type="ARBA" id="ARBA00001970"/>
    </source>
</evidence>
<dbReference type="SUPFAM" id="SSF48113">
    <property type="entry name" value="Heme-dependent peroxidases"/>
    <property type="match status" value="1"/>
</dbReference>
<name>A0A1E5WGE8_9POAL</name>
<keyword evidence="17" id="KW-1185">Reference proteome</keyword>
<dbReference type="EMBL" id="LWDX02009056">
    <property type="protein sequence ID" value="OEL36472.1"/>
    <property type="molecule type" value="Genomic_DNA"/>
</dbReference>
<evidence type="ECO:0000256" key="11">
    <source>
        <dbReference type="PIRSR" id="PIRSR600823-1"/>
    </source>
</evidence>
<keyword evidence="10" id="KW-0376">Hydrogen peroxide</keyword>
<comment type="similarity">
    <text evidence="14">Belongs to the peroxidase family.</text>
</comment>
<evidence type="ECO:0000313" key="16">
    <source>
        <dbReference type="EMBL" id="OEL36472.1"/>
    </source>
</evidence>
<evidence type="ECO:0000256" key="4">
    <source>
        <dbReference type="ARBA" id="ARBA00022559"/>
    </source>
</evidence>
<gene>
    <name evidence="16" type="ORF">BAE44_0002509</name>
</gene>
<comment type="cofactor">
    <cofactor evidence="2">
        <name>heme b</name>
        <dbReference type="ChEBI" id="CHEBI:60344"/>
    </cofactor>
</comment>
<dbReference type="PROSITE" id="PS50873">
    <property type="entry name" value="PEROXIDASE_4"/>
    <property type="match status" value="1"/>
</dbReference>
<dbReference type="GO" id="GO:0005576">
    <property type="term" value="C:extracellular region"/>
    <property type="evidence" value="ECO:0007669"/>
    <property type="project" value="UniProtKB-SubCell"/>
</dbReference>
<evidence type="ECO:0000256" key="9">
    <source>
        <dbReference type="ARBA" id="ARBA00023004"/>
    </source>
</evidence>
<keyword evidence="9" id="KW-0408">Iron</keyword>
<dbReference type="Pfam" id="PF00141">
    <property type="entry name" value="peroxidase"/>
    <property type="match status" value="1"/>
</dbReference>
<evidence type="ECO:0000256" key="13">
    <source>
        <dbReference type="PIRSR" id="PIRSR600823-5"/>
    </source>
</evidence>
<feature type="binding site" evidence="12">
    <location>
        <position position="14"/>
    </location>
    <ligand>
        <name>Ca(2+)</name>
        <dbReference type="ChEBI" id="CHEBI:29108"/>
        <label>1</label>
    </ligand>
</feature>
<evidence type="ECO:0000256" key="6">
    <source>
        <dbReference type="ARBA" id="ARBA00022723"/>
    </source>
</evidence>
<dbReference type="InterPro" id="IPR010255">
    <property type="entry name" value="Haem_peroxidase_sf"/>
</dbReference>
<dbReference type="InterPro" id="IPR000823">
    <property type="entry name" value="Peroxidase_pln"/>
</dbReference>
<dbReference type="STRING" id="888268.A0A1E5WGE8"/>
<dbReference type="PANTHER" id="PTHR31235">
    <property type="entry name" value="PEROXIDASE 25-RELATED"/>
    <property type="match status" value="1"/>
</dbReference>
<keyword evidence="4 16" id="KW-0575">Peroxidase</keyword>
<evidence type="ECO:0000256" key="5">
    <source>
        <dbReference type="ARBA" id="ARBA00022617"/>
    </source>
</evidence>
<organism evidence="16 17">
    <name type="scientific">Dichanthelium oligosanthes</name>
    <dbReference type="NCBI Taxonomy" id="888268"/>
    <lineage>
        <taxon>Eukaryota</taxon>
        <taxon>Viridiplantae</taxon>
        <taxon>Streptophyta</taxon>
        <taxon>Embryophyta</taxon>
        <taxon>Tracheophyta</taxon>
        <taxon>Spermatophyta</taxon>
        <taxon>Magnoliopsida</taxon>
        <taxon>Liliopsida</taxon>
        <taxon>Poales</taxon>
        <taxon>Poaceae</taxon>
        <taxon>PACMAD clade</taxon>
        <taxon>Panicoideae</taxon>
        <taxon>Panicodae</taxon>
        <taxon>Paniceae</taxon>
        <taxon>Dichantheliinae</taxon>
        <taxon>Dichanthelium</taxon>
    </lineage>
</organism>
<comment type="caution">
    <text evidence="16">The sequence shown here is derived from an EMBL/GenBank/DDBJ whole genome shotgun (WGS) entry which is preliminary data.</text>
</comment>
<feature type="binding site" evidence="12">
    <location>
        <position position="26"/>
    </location>
    <ligand>
        <name>Ca(2+)</name>
        <dbReference type="ChEBI" id="CHEBI:29108"/>
        <label>1</label>
    </ligand>
</feature>
<dbReference type="PRINTS" id="PR00461">
    <property type="entry name" value="PLPEROXIDASE"/>
</dbReference>
<dbReference type="OrthoDB" id="1660637at2759"/>
<proteinExistence type="inferred from homology"/>
<feature type="binding site" evidence="12">
    <location>
        <position position="8"/>
    </location>
    <ligand>
        <name>Ca(2+)</name>
        <dbReference type="ChEBI" id="CHEBI:29108"/>
        <label>1</label>
    </ligand>
</feature>
<evidence type="ECO:0000256" key="3">
    <source>
        <dbReference type="ARBA" id="ARBA00004613"/>
    </source>
</evidence>
<protein>
    <submittedName>
        <fullName evidence="16">Peroxidase 5</fullName>
    </submittedName>
</protein>
<comment type="cofactor">
    <cofactor evidence="12">
        <name>Ca(2+)</name>
        <dbReference type="ChEBI" id="CHEBI:29108"/>
    </cofactor>
    <text evidence="12">Binds 2 calcium ions per subunit.</text>
</comment>
<dbReference type="AlphaFoldDB" id="A0A1E5WGE8"/>
<feature type="binding site" evidence="12">
    <location>
        <position position="12"/>
    </location>
    <ligand>
        <name>Ca(2+)</name>
        <dbReference type="ChEBI" id="CHEBI:29108"/>
        <label>1</label>
    </ligand>
</feature>
<feature type="active site" description="Proton acceptor" evidence="11">
    <location>
        <position position="4"/>
    </location>
</feature>
<feature type="binding site" evidence="12">
    <location>
        <position position="10"/>
    </location>
    <ligand>
        <name>Ca(2+)</name>
        <dbReference type="ChEBI" id="CHEBI:29108"/>
        <label>1</label>
    </ligand>
</feature>
<dbReference type="GO" id="GO:0042744">
    <property type="term" value="P:hydrogen peroxide catabolic process"/>
    <property type="evidence" value="ECO:0007669"/>
    <property type="project" value="UniProtKB-KW"/>
</dbReference>
<evidence type="ECO:0000256" key="10">
    <source>
        <dbReference type="ARBA" id="ARBA00023324"/>
    </source>
</evidence>
<keyword evidence="7 12" id="KW-0106">Calcium</keyword>
<evidence type="ECO:0000313" key="17">
    <source>
        <dbReference type="Proteomes" id="UP000095767"/>
    </source>
</evidence>
<dbReference type="GO" id="GO:0140825">
    <property type="term" value="F:lactoperoxidase activity"/>
    <property type="evidence" value="ECO:0007669"/>
    <property type="project" value="UniProtKB-EC"/>
</dbReference>
<reference evidence="16 17" key="1">
    <citation type="submission" date="2016-09" db="EMBL/GenBank/DDBJ databases">
        <title>The draft genome of Dichanthelium oligosanthes: A C3 panicoid grass species.</title>
        <authorList>
            <person name="Studer A.J."/>
            <person name="Schnable J.C."/>
            <person name="Brutnell T.P."/>
        </authorList>
    </citation>
    <scope>NUCLEOTIDE SEQUENCE [LARGE SCALE GENOMIC DNA]</scope>
    <source>
        <strain evidence="17">cv. Kellogg 1175</strain>
        <tissue evidence="16">Leaf</tissue>
    </source>
</reference>
<evidence type="ECO:0000256" key="14">
    <source>
        <dbReference type="RuleBase" id="RU004241"/>
    </source>
</evidence>
<feature type="binding site" evidence="12">
    <location>
        <position position="5"/>
    </location>
    <ligand>
        <name>Ca(2+)</name>
        <dbReference type="ChEBI" id="CHEBI:29108"/>
        <label>1</label>
    </ligand>
</feature>
<dbReference type="InterPro" id="IPR002016">
    <property type="entry name" value="Haem_peroxidase"/>
</dbReference>
<evidence type="ECO:0000256" key="7">
    <source>
        <dbReference type="ARBA" id="ARBA00022837"/>
    </source>
</evidence>
<dbReference type="Gene3D" id="1.10.520.10">
    <property type="match status" value="1"/>
</dbReference>
<dbReference type="Proteomes" id="UP000095767">
    <property type="component" value="Unassembled WGS sequence"/>
</dbReference>
<keyword evidence="8" id="KW-0560">Oxidoreductase</keyword>
<keyword evidence="6 12" id="KW-0479">Metal-binding</keyword>
<evidence type="ECO:0000259" key="15">
    <source>
        <dbReference type="PROSITE" id="PS50873"/>
    </source>
</evidence>